<dbReference type="PANTHER" id="PTHR26452">
    <property type="entry name" value="OLFACTORY RECEPTOR"/>
    <property type="match status" value="1"/>
</dbReference>
<comment type="subcellular location">
    <subcellularLocation>
        <location evidence="1">Cell membrane</location>
        <topology evidence="1">Multi-pass membrane protein</topology>
    </subcellularLocation>
</comment>
<evidence type="ECO:0000256" key="2">
    <source>
        <dbReference type="ARBA" id="ARBA00022475"/>
    </source>
</evidence>
<keyword evidence="4" id="KW-0716">Sensory transduction</keyword>
<evidence type="ECO:0000256" key="8">
    <source>
        <dbReference type="ARBA" id="ARBA00023170"/>
    </source>
</evidence>
<dbReference type="PRINTS" id="PR00245">
    <property type="entry name" value="OLFACTORYR"/>
</dbReference>
<keyword evidence="6" id="KW-0297">G-protein coupled receptor</keyword>
<gene>
    <name evidence="12" type="ORF">GDO54_017473</name>
</gene>
<dbReference type="Pfam" id="PF13853">
    <property type="entry name" value="7tm_4"/>
    <property type="match status" value="1"/>
</dbReference>
<comment type="caution">
    <text evidence="12">The sequence shown here is derived from an EMBL/GenBank/DDBJ whole genome shotgun (WGS) entry which is preliminary data.</text>
</comment>
<keyword evidence="5 10" id="KW-1133">Transmembrane helix</keyword>
<feature type="transmembrane region" description="Helical" evidence="10">
    <location>
        <begin position="208"/>
        <end position="226"/>
    </location>
</feature>
<feature type="transmembrane region" description="Helical" evidence="10">
    <location>
        <begin position="140"/>
        <end position="161"/>
    </location>
</feature>
<feature type="transmembrane region" description="Helical" evidence="10">
    <location>
        <begin position="100"/>
        <end position="119"/>
    </location>
</feature>
<sequence length="312" mass="35623">MLQINETELSYFVIKGISDNPHLQLPIFVLVLSIYVVTLSGNLIILLLVVDYKLHTPVYFFLANLSITNISSATATEHKIISIYVNRNNTISYPDCMPQVYFYFSITANELFLVSVMSYDRYLAICKPLHYSMAASKVTCLFLAFSCWVVGFLQVIPYFVLLSKILCYKSNLIINFFCDVPSILKLSCSDIWTLEILIHTKGLLMLNITPYLLTFGLYVCIIITIFKLKSTSGKQKTFYTRSSHLTAVVILYFILGCKYLKPVSKDSPMSDNLLSFLNNTSVPLLNPPICSLRNRKRPHTRYNCLNDAERDM</sequence>
<protein>
    <recommendedName>
        <fullName evidence="11">G-protein coupled receptors family 1 profile domain-containing protein</fullName>
    </recommendedName>
</protein>
<dbReference type="AlphaFoldDB" id="A0AAV3AFK4"/>
<keyword evidence="4" id="KW-0552">Olfaction</keyword>
<keyword evidence="9" id="KW-0807">Transducer</keyword>
<evidence type="ECO:0000256" key="7">
    <source>
        <dbReference type="ARBA" id="ARBA00023136"/>
    </source>
</evidence>
<dbReference type="InterPro" id="IPR017452">
    <property type="entry name" value="GPCR_Rhodpsn_7TM"/>
</dbReference>
<keyword evidence="7 10" id="KW-0472">Membrane</keyword>
<dbReference type="EMBL" id="DYDO01000007">
    <property type="protein sequence ID" value="DBA20723.1"/>
    <property type="molecule type" value="Genomic_DNA"/>
</dbReference>
<dbReference type="CDD" id="cd13954">
    <property type="entry name" value="7tmA_OR"/>
    <property type="match status" value="1"/>
</dbReference>
<proteinExistence type="predicted"/>
<dbReference type="FunFam" id="1.20.1070.10:FF:000015">
    <property type="entry name" value="Olfactory receptor"/>
    <property type="match status" value="1"/>
</dbReference>
<evidence type="ECO:0000313" key="12">
    <source>
        <dbReference type="EMBL" id="DBA20723.1"/>
    </source>
</evidence>
<dbReference type="Proteomes" id="UP001181693">
    <property type="component" value="Unassembled WGS sequence"/>
</dbReference>
<keyword evidence="8" id="KW-0675">Receptor</keyword>
<dbReference type="GO" id="GO:0005886">
    <property type="term" value="C:plasma membrane"/>
    <property type="evidence" value="ECO:0007669"/>
    <property type="project" value="UniProtKB-SubCell"/>
</dbReference>
<name>A0AAV3AFK4_PYXAD</name>
<evidence type="ECO:0000256" key="6">
    <source>
        <dbReference type="ARBA" id="ARBA00023040"/>
    </source>
</evidence>
<keyword evidence="13" id="KW-1185">Reference proteome</keyword>
<feature type="transmembrane region" description="Helical" evidence="10">
    <location>
        <begin position="25"/>
        <end position="50"/>
    </location>
</feature>
<reference evidence="12" key="1">
    <citation type="thesis" date="2020" institute="ProQuest LLC" country="789 East Eisenhower Parkway, Ann Arbor, MI, USA">
        <title>Comparative Genomics and Chromosome Evolution.</title>
        <authorList>
            <person name="Mudd A.B."/>
        </authorList>
    </citation>
    <scope>NUCLEOTIDE SEQUENCE</scope>
    <source>
        <strain evidence="12">1538</strain>
        <tissue evidence="12">Blood</tissue>
    </source>
</reference>
<dbReference type="GO" id="GO:0004984">
    <property type="term" value="F:olfactory receptor activity"/>
    <property type="evidence" value="ECO:0007669"/>
    <property type="project" value="InterPro"/>
</dbReference>
<evidence type="ECO:0000313" key="13">
    <source>
        <dbReference type="Proteomes" id="UP001181693"/>
    </source>
</evidence>
<dbReference type="Gene3D" id="1.20.1070.10">
    <property type="entry name" value="Rhodopsin 7-helix transmembrane proteins"/>
    <property type="match status" value="1"/>
</dbReference>
<dbReference type="PRINTS" id="PR00237">
    <property type="entry name" value="GPCRRHODOPSN"/>
</dbReference>
<feature type="domain" description="G-protein coupled receptors family 1 profile" evidence="11">
    <location>
        <begin position="41"/>
        <end position="255"/>
    </location>
</feature>
<evidence type="ECO:0000256" key="9">
    <source>
        <dbReference type="ARBA" id="ARBA00023224"/>
    </source>
</evidence>
<dbReference type="PROSITE" id="PS50262">
    <property type="entry name" value="G_PROTEIN_RECEP_F1_2"/>
    <property type="match status" value="1"/>
</dbReference>
<accession>A0AAV3AFK4</accession>
<keyword evidence="2" id="KW-1003">Cell membrane</keyword>
<dbReference type="InterPro" id="IPR050516">
    <property type="entry name" value="Olfactory_GPCR"/>
</dbReference>
<evidence type="ECO:0000256" key="3">
    <source>
        <dbReference type="ARBA" id="ARBA00022692"/>
    </source>
</evidence>
<dbReference type="GO" id="GO:0004930">
    <property type="term" value="F:G protein-coupled receptor activity"/>
    <property type="evidence" value="ECO:0007669"/>
    <property type="project" value="UniProtKB-KW"/>
</dbReference>
<keyword evidence="3 10" id="KW-0812">Transmembrane</keyword>
<dbReference type="InterPro" id="IPR000725">
    <property type="entry name" value="Olfact_rcpt"/>
</dbReference>
<evidence type="ECO:0000256" key="5">
    <source>
        <dbReference type="ARBA" id="ARBA00022989"/>
    </source>
</evidence>
<evidence type="ECO:0000256" key="10">
    <source>
        <dbReference type="SAM" id="Phobius"/>
    </source>
</evidence>
<evidence type="ECO:0000256" key="4">
    <source>
        <dbReference type="ARBA" id="ARBA00022725"/>
    </source>
</evidence>
<dbReference type="InterPro" id="IPR000276">
    <property type="entry name" value="GPCR_Rhodpsn"/>
</dbReference>
<evidence type="ECO:0000256" key="1">
    <source>
        <dbReference type="ARBA" id="ARBA00004651"/>
    </source>
</evidence>
<evidence type="ECO:0000259" key="11">
    <source>
        <dbReference type="PROSITE" id="PS50262"/>
    </source>
</evidence>
<feature type="transmembrane region" description="Helical" evidence="10">
    <location>
        <begin position="238"/>
        <end position="255"/>
    </location>
</feature>
<organism evidence="12 13">
    <name type="scientific">Pyxicephalus adspersus</name>
    <name type="common">African bullfrog</name>
    <dbReference type="NCBI Taxonomy" id="30357"/>
    <lineage>
        <taxon>Eukaryota</taxon>
        <taxon>Metazoa</taxon>
        <taxon>Chordata</taxon>
        <taxon>Craniata</taxon>
        <taxon>Vertebrata</taxon>
        <taxon>Euteleostomi</taxon>
        <taxon>Amphibia</taxon>
        <taxon>Batrachia</taxon>
        <taxon>Anura</taxon>
        <taxon>Neobatrachia</taxon>
        <taxon>Ranoidea</taxon>
        <taxon>Pyxicephalidae</taxon>
        <taxon>Pyxicephalinae</taxon>
        <taxon>Pyxicephalus</taxon>
    </lineage>
</organism>
<dbReference type="SUPFAM" id="SSF81321">
    <property type="entry name" value="Family A G protein-coupled receptor-like"/>
    <property type="match status" value="1"/>
</dbReference>